<dbReference type="PATRIC" id="fig|1300349.4.peg.83"/>
<feature type="transmembrane region" description="Helical" evidence="1">
    <location>
        <begin position="94"/>
        <end position="116"/>
    </location>
</feature>
<accession>A0A1A7BHJ5</accession>
<keyword evidence="1" id="KW-1133">Transmembrane helix</keyword>
<feature type="transmembrane region" description="Helical" evidence="1">
    <location>
        <begin position="28"/>
        <end position="48"/>
    </location>
</feature>
<dbReference type="AlphaFoldDB" id="A0A1A7BHJ5"/>
<dbReference type="STRING" id="1300349.I603_0085"/>
<comment type="caution">
    <text evidence="2">The sequence shown here is derived from an EMBL/GenBank/DDBJ whole genome shotgun (WGS) entry which is preliminary data.</text>
</comment>
<proteinExistence type="predicted"/>
<organism evidence="2 3">
    <name type="scientific">Erythrobacter dokdonensis DSW-74</name>
    <dbReference type="NCBI Taxonomy" id="1300349"/>
    <lineage>
        <taxon>Bacteria</taxon>
        <taxon>Pseudomonadati</taxon>
        <taxon>Pseudomonadota</taxon>
        <taxon>Alphaproteobacteria</taxon>
        <taxon>Sphingomonadales</taxon>
        <taxon>Erythrobacteraceae</taxon>
        <taxon>Erythrobacter/Porphyrobacter group</taxon>
        <taxon>Erythrobacter</taxon>
    </lineage>
</organism>
<feature type="transmembrane region" description="Helical" evidence="1">
    <location>
        <begin position="60"/>
        <end position="82"/>
    </location>
</feature>
<protein>
    <submittedName>
        <fullName evidence="2">Extracytoplasmic function alternative sigma factor</fullName>
    </submittedName>
</protein>
<keyword evidence="1" id="KW-0812">Transmembrane</keyword>
<gene>
    <name evidence="2" type="ORF">I603_0085</name>
</gene>
<evidence type="ECO:0000313" key="3">
    <source>
        <dbReference type="Proteomes" id="UP000092484"/>
    </source>
</evidence>
<keyword evidence="3" id="KW-1185">Reference proteome</keyword>
<dbReference type="Pfam" id="PF06532">
    <property type="entry name" value="NrsF"/>
    <property type="match status" value="1"/>
</dbReference>
<dbReference type="InterPro" id="IPR009495">
    <property type="entry name" value="NrsF"/>
</dbReference>
<name>A0A1A7BHJ5_9SPHN</name>
<feature type="transmembrane region" description="Helical" evidence="1">
    <location>
        <begin position="189"/>
        <end position="208"/>
    </location>
</feature>
<evidence type="ECO:0000256" key="1">
    <source>
        <dbReference type="SAM" id="Phobius"/>
    </source>
</evidence>
<sequence>MTSPANDLIAELVGNLEPVKPLSFTRGLGYTLAAAGVSAAGIAVTMGVRPDLFAGKVDPVFLLSAGLFLVLGIAAAATVIVMSRPQVGNDHGGWVWAAAMAGLLPVAALIVAMAGASDPLSRASIAHGLDCLTIGGAASLLVFTVLVAWLRKGAPTSPERAGLLSGIAAGSLGIFAFSLHCADNDIVHIGLWHSAVVVIAAAIGRSLVPRLVRW</sequence>
<dbReference type="RefSeq" id="WP_068861860.1">
    <property type="nucleotide sequence ID" value="NZ_LZYB01000001.1"/>
</dbReference>
<reference evidence="2 3" key="1">
    <citation type="submission" date="2016-06" db="EMBL/GenBank/DDBJ databases">
        <title>Genome sequence of Porphyrobacter dokdonensis DSW-74.</title>
        <authorList>
            <person name="Kim J.F."/>
            <person name="Song J.Y."/>
        </authorList>
    </citation>
    <scope>NUCLEOTIDE SEQUENCE [LARGE SCALE GENOMIC DNA]</scope>
    <source>
        <strain evidence="2 3">DSW-74</strain>
    </source>
</reference>
<dbReference type="EMBL" id="LZYB01000001">
    <property type="protein sequence ID" value="OBV11954.1"/>
    <property type="molecule type" value="Genomic_DNA"/>
</dbReference>
<keyword evidence="1" id="KW-0472">Membrane</keyword>
<feature type="transmembrane region" description="Helical" evidence="1">
    <location>
        <begin position="162"/>
        <end position="182"/>
    </location>
</feature>
<evidence type="ECO:0000313" key="2">
    <source>
        <dbReference type="EMBL" id="OBV11954.1"/>
    </source>
</evidence>
<dbReference type="Proteomes" id="UP000092484">
    <property type="component" value="Unassembled WGS sequence"/>
</dbReference>
<feature type="transmembrane region" description="Helical" evidence="1">
    <location>
        <begin position="128"/>
        <end position="150"/>
    </location>
</feature>